<proteinExistence type="predicted"/>
<evidence type="ECO:0000313" key="1">
    <source>
        <dbReference type="EMBL" id="RGV35906.1"/>
    </source>
</evidence>
<protein>
    <submittedName>
        <fullName evidence="1">Uncharacterized protein</fullName>
    </submittedName>
</protein>
<dbReference type="STRING" id="1121130.GCA_000519105_03343"/>
<comment type="caution">
    <text evidence="1">The sequence shown here is derived from an EMBL/GenBank/DDBJ whole genome shotgun (WGS) entry which is preliminary data.</text>
</comment>
<accession>A0A412X592</accession>
<evidence type="ECO:0000313" key="2">
    <source>
        <dbReference type="Proteomes" id="UP000283589"/>
    </source>
</evidence>
<gene>
    <name evidence="1" type="ORF">DWW18_03750</name>
</gene>
<dbReference type="EMBL" id="QRZA01000003">
    <property type="protein sequence ID" value="RGV35906.1"/>
    <property type="molecule type" value="Genomic_DNA"/>
</dbReference>
<reference evidence="1 2" key="1">
    <citation type="submission" date="2018-08" db="EMBL/GenBank/DDBJ databases">
        <title>A genome reference for cultivated species of the human gut microbiota.</title>
        <authorList>
            <person name="Zou Y."/>
            <person name="Xue W."/>
            <person name="Luo G."/>
        </authorList>
    </citation>
    <scope>NUCLEOTIDE SEQUENCE [LARGE SCALE GENOMIC DNA]</scope>
    <source>
        <strain evidence="1 2">AF14-49</strain>
    </source>
</reference>
<sequence length="209" mass="23484">MAKFNSYLLGKVKKSVGNVTMCYTNKQNIAKAKIFSRRDNPTPEILDQRAKMKVLVQLSRRLIPVIRKGFVGMGNGTTSNAFMKVNQAAVEVDEKHVATIVFDRLKMAEGLLYTPKVTVTYASESKMYSFEQEMQEEEEGYALADDKVYGVLLETVLNRAKIVPLRDRGENGNTSYALPEDWDEANVKVYCFATLRNGSAASDSRYLTV</sequence>
<dbReference type="RefSeq" id="WP_118258892.1">
    <property type="nucleotide sequence ID" value="NZ_CALBWO010000049.1"/>
</dbReference>
<dbReference type="AlphaFoldDB" id="A0A412X592"/>
<name>A0A412X592_9BACT</name>
<dbReference type="Proteomes" id="UP000283589">
    <property type="component" value="Unassembled WGS sequence"/>
</dbReference>
<organism evidence="1 2">
    <name type="scientific">Butyricimonas virosa</name>
    <dbReference type="NCBI Taxonomy" id="544645"/>
    <lineage>
        <taxon>Bacteria</taxon>
        <taxon>Pseudomonadati</taxon>
        <taxon>Bacteroidota</taxon>
        <taxon>Bacteroidia</taxon>
        <taxon>Bacteroidales</taxon>
        <taxon>Odoribacteraceae</taxon>
        <taxon>Butyricimonas</taxon>
    </lineage>
</organism>